<dbReference type="InterPro" id="IPR042104">
    <property type="entry name" value="PKS_dehydratase_sf"/>
</dbReference>
<feature type="region of interest" description="N-terminal hotdog fold" evidence="9">
    <location>
        <begin position="873"/>
        <end position="978"/>
    </location>
</feature>
<dbReference type="InterPro" id="IPR013968">
    <property type="entry name" value="PKS_KR"/>
</dbReference>
<evidence type="ECO:0000313" key="14">
    <source>
        <dbReference type="Proteomes" id="UP001500416"/>
    </source>
</evidence>
<dbReference type="SMART" id="SM00823">
    <property type="entry name" value="PKS_PP"/>
    <property type="match status" value="2"/>
</dbReference>
<dbReference type="Gene3D" id="1.10.1200.10">
    <property type="entry name" value="ACP-like"/>
    <property type="match status" value="2"/>
</dbReference>
<dbReference type="Gene3D" id="3.10.129.110">
    <property type="entry name" value="Polyketide synthase dehydratase"/>
    <property type="match status" value="1"/>
</dbReference>
<keyword evidence="8" id="KW-0012">Acyltransferase</keyword>
<dbReference type="Pfam" id="PF16197">
    <property type="entry name" value="KAsynt_C_assoc"/>
    <property type="match status" value="2"/>
</dbReference>
<evidence type="ECO:0000256" key="5">
    <source>
        <dbReference type="ARBA" id="ARBA00022679"/>
    </source>
</evidence>
<proteinExistence type="predicted"/>
<evidence type="ECO:0000256" key="2">
    <source>
        <dbReference type="ARBA" id="ARBA00004792"/>
    </source>
</evidence>
<evidence type="ECO:0000256" key="9">
    <source>
        <dbReference type="PROSITE-ProRule" id="PRU01363"/>
    </source>
</evidence>
<dbReference type="PROSITE" id="PS52004">
    <property type="entry name" value="KS3_2"/>
    <property type="match status" value="2"/>
</dbReference>
<evidence type="ECO:0000256" key="3">
    <source>
        <dbReference type="ARBA" id="ARBA00022450"/>
    </source>
</evidence>
<keyword evidence="5" id="KW-0808">Transferase</keyword>
<comment type="pathway">
    <text evidence="2">Antibiotic biosynthesis.</text>
</comment>
<feature type="active site" description="Proton donor; for dehydratase activity" evidence="9">
    <location>
        <position position="1043"/>
    </location>
</feature>
<feature type="domain" description="Ketosynthase family 3 (KS3)" evidence="11">
    <location>
        <begin position="33"/>
        <end position="456"/>
    </location>
</feature>
<dbReference type="Gene3D" id="3.30.70.3290">
    <property type="match status" value="2"/>
</dbReference>
<protein>
    <submittedName>
        <fullName evidence="13">Uncharacterized protein</fullName>
    </submittedName>
</protein>
<dbReference type="CDD" id="cd08956">
    <property type="entry name" value="KR_3_FAS_SDR_x"/>
    <property type="match status" value="1"/>
</dbReference>
<feature type="domain" description="Ketosynthase family 3 (KS3)" evidence="11">
    <location>
        <begin position="1564"/>
        <end position="1985"/>
    </location>
</feature>
<dbReference type="Gene3D" id="3.40.50.720">
    <property type="entry name" value="NAD(P)-binding Rossmann-like Domain"/>
    <property type="match status" value="2"/>
</dbReference>
<dbReference type="SMART" id="SM00827">
    <property type="entry name" value="PKS_AT"/>
    <property type="match status" value="2"/>
</dbReference>
<dbReference type="InterPro" id="IPR020807">
    <property type="entry name" value="PKS_DH"/>
</dbReference>
<dbReference type="RefSeq" id="WP_343937362.1">
    <property type="nucleotide sequence ID" value="NZ_BAAABU010000020.1"/>
</dbReference>
<dbReference type="Pfam" id="PF08659">
    <property type="entry name" value="KR"/>
    <property type="match status" value="1"/>
</dbReference>
<dbReference type="PANTHER" id="PTHR43775">
    <property type="entry name" value="FATTY ACID SYNTHASE"/>
    <property type="match status" value="1"/>
</dbReference>
<dbReference type="InterPro" id="IPR036291">
    <property type="entry name" value="NAD(P)-bd_dom_sf"/>
</dbReference>
<dbReference type="SMART" id="SM00822">
    <property type="entry name" value="PKS_KR"/>
    <property type="match status" value="1"/>
</dbReference>
<keyword evidence="6" id="KW-0045">Antibiotic biosynthesis</keyword>
<dbReference type="PROSITE" id="PS50075">
    <property type="entry name" value="CARRIER"/>
    <property type="match status" value="2"/>
</dbReference>
<dbReference type="Pfam" id="PF08990">
    <property type="entry name" value="Docking"/>
    <property type="match status" value="1"/>
</dbReference>
<dbReference type="InterPro" id="IPR036736">
    <property type="entry name" value="ACP-like_sf"/>
</dbReference>
<evidence type="ECO:0000259" key="12">
    <source>
        <dbReference type="PROSITE" id="PS52019"/>
    </source>
</evidence>
<dbReference type="SMART" id="SM00825">
    <property type="entry name" value="PKS_KS"/>
    <property type="match status" value="2"/>
</dbReference>
<evidence type="ECO:0000256" key="8">
    <source>
        <dbReference type="ARBA" id="ARBA00023315"/>
    </source>
</evidence>
<evidence type="ECO:0000256" key="7">
    <source>
        <dbReference type="ARBA" id="ARBA00023268"/>
    </source>
</evidence>
<dbReference type="SUPFAM" id="SSF47336">
    <property type="entry name" value="ACP-like"/>
    <property type="match status" value="2"/>
</dbReference>
<dbReference type="CDD" id="cd00833">
    <property type="entry name" value="PKS"/>
    <property type="match status" value="2"/>
</dbReference>
<dbReference type="PROSITE" id="PS00606">
    <property type="entry name" value="KS3_1"/>
    <property type="match status" value="2"/>
</dbReference>
<dbReference type="SUPFAM" id="SSF51735">
    <property type="entry name" value="NAD(P)-binding Rossmann-fold domains"/>
    <property type="match status" value="3"/>
</dbReference>
<dbReference type="InterPro" id="IPR009081">
    <property type="entry name" value="PP-bd_ACP"/>
</dbReference>
<evidence type="ECO:0000256" key="6">
    <source>
        <dbReference type="ARBA" id="ARBA00023194"/>
    </source>
</evidence>
<dbReference type="InterPro" id="IPR014030">
    <property type="entry name" value="Ketoacyl_synth_N"/>
</dbReference>
<dbReference type="EMBL" id="BAAABU010000020">
    <property type="protein sequence ID" value="GAA0252032.1"/>
    <property type="molecule type" value="Genomic_DNA"/>
</dbReference>
<evidence type="ECO:0000256" key="1">
    <source>
        <dbReference type="ARBA" id="ARBA00001957"/>
    </source>
</evidence>
<dbReference type="Proteomes" id="UP001500416">
    <property type="component" value="Unassembled WGS sequence"/>
</dbReference>
<keyword evidence="14" id="KW-1185">Reference proteome</keyword>
<dbReference type="Pfam" id="PF21089">
    <property type="entry name" value="PKS_DH_N"/>
    <property type="match status" value="1"/>
</dbReference>
<dbReference type="Gene3D" id="3.40.47.10">
    <property type="match status" value="2"/>
</dbReference>
<dbReference type="InterPro" id="IPR057326">
    <property type="entry name" value="KR_dom"/>
</dbReference>
<reference evidence="14" key="1">
    <citation type="journal article" date="2019" name="Int. J. Syst. Evol. Microbiol.">
        <title>The Global Catalogue of Microorganisms (GCM) 10K type strain sequencing project: providing services to taxonomists for standard genome sequencing and annotation.</title>
        <authorList>
            <consortium name="The Broad Institute Genomics Platform"/>
            <consortium name="The Broad Institute Genome Sequencing Center for Infectious Disease"/>
            <person name="Wu L."/>
            <person name="Ma J."/>
        </authorList>
    </citation>
    <scope>NUCLEOTIDE SEQUENCE [LARGE SCALE GENOMIC DNA]</scope>
    <source>
        <strain evidence="14">JCM 3380</strain>
    </source>
</reference>
<dbReference type="InterPro" id="IPR006162">
    <property type="entry name" value="Ppantetheine_attach_site"/>
</dbReference>
<dbReference type="Pfam" id="PF02801">
    <property type="entry name" value="Ketoacyl-synt_C"/>
    <property type="match status" value="2"/>
</dbReference>
<dbReference type="InterPro" id="IPR018201">
    <property type="entry name" value="Ketoacyl_synth_AS"/>
</dbReference>
<sequence>MADEDKLRDYLKKAIAEARDARRRLKEVEDREQEPIAIVGMACRYPGGVGTPDELWRLVAEGRDAISAFPTNRGWPADLVDPDPERVGRSTSGHGGFLHDADRFDAAFFGLSPREALAVDPQQRLLLETGWESVESAGIDPESLRGSRTGVFVGVMYNDYGSRPDLPPDDVEGYLFSGSAGSIASGRLAYTFGLEGPTLTVDTACSSSLVAVHLAASALRRGECTLALAGGATVMSSPTAFIEFSRLRGLASDGRCKSFSDHADGTGWAEGVGVLLLERLSDAVANGHPVLAVVRGSAVNSDGASNGLTAPNGPAQERVIRAALTSAGLSTSDIDLVEAHGTGTTLGDPIEARAVLATYGRGRAEPVWLGSLKSNIGHAQAAAGVGGIIKVVQAMRHGVMPRTLHAAEPTRHVDWAAGGVELLQEERPWQRGDRPRRAGVSSFGFGGTNAHVIVEEPAEADPAGEVVADVPVPFVLSGRSPEAVAEQARRLAGVRGRDAAFTLASRTPMPYRAASVDLADMPVAVVPEGGKVAFAFTGQGAQRVRMGLELAAAHPVFAKAFEEVCAHLPVREVIESGVDLDLTGNAQPALFAVEVALFRLLESWGVRPDFLVGHSIGELAAAHVAGVLSLPDACAVVAARGRLMQALPAGGAMVAVEAAEDELDLPAGVAIAAVNGPRAVVLSGAEDAVLRYVGSLNKRTKRLSVSHAFHSPLMDPMLDGFRAVVAGVSFNNPTIPIVSTVGADGDLTDPEYWVRQVREPVRFFDALKSLRDKGVRTVVELGPQAVLAGLTAAAYDDVKAVPLLRANHDEPQTVAQALAELHVRGVDPDWAAVFEGARKVPLPTYAFQRKRFWLTPVRRAGDVSAAGLRSSGHPLLGAAVELPDGSTVLTGRLSLATHPWLADHRVHGTVVLPGTALLELAGDVAELTLSAPLVVPADGSVTVQVVRTDTTVEIHSRRDDEPWTRHATGVLDTEPLPADHLADWPPAGTETTASYDGLDAHGYGYGYTFRALRKVWHAPTGELYAEVEADVEAGFAVHPALFDAALHPLLPGVVQDGPARMPFSWSNARFHGTAGTSLRVRLTPRGADSVAVLLADAAGTPVVSADLALRPLSGPVTGVELLFTPDWRTTPVQVDRVLHADPGEGTLPERTRRVTHEVLAELRAWIADGEGVLGVVVTDDLAHATLPGLVRSAAAEHPGRFAVLRDGEAVEQVLVPAQRPEQDGPTWDTVLVTGASGALGGAIARHLVTRHRARKLVLLSRSGAAPAVEGAEVVAVACDAADRDALAAVLAEHPVTAVVHAAGVVDDGVLDALTPEQVDGVLRPKVDAAWNLHELAGDVEAFVLYSSIAGVLGTAGQANYAAGNTFLDALAAHRRAEGLPATSLAWGLWESDSALSGGLSEVDRKRIRRLGLRPIAVEEALNAFDAAVATGAPVLAVTGLDRAALRDSPHPALRGLAPRRVTATPRAVPTDVRALTDFVRTHVAAVLGHGDPSGIEARRAFSELGFDSLTAVELRNRLAEATGQRLPTTLVFDHPSPVALAEFLAGLLAPVDAQATERAVLSEDEPIAIVGMACRYPGGVTSPDDLWRLVADGVDAIGGFPVNRGWDLDALYHPDPAHPGTTYTRHGGFLHDADLFDPEFFGMSPREALATDPQQRLLLETAWEAFERAGIDPARARGSRTGVFTGLMYHDYGTGGALPPELEGYLVGGTSGSVASGRVAYVLGLEGPAITVDTACSSSLVALHLAVNALRRGECDLALAGGATVMATPTAFVEFSRQRGLSPDGRCKPFAASADGTGWSEGVGVLLVERLSDARRNGHRVLAVVRGTAVNQDGASNGLTAPNGPAQQRVIRAALHAAGLEPSDVDAVEAHGTGTTLGDPIEAEALLAVYGGERDRPLALGSLKSNIGHTQAAAGVGGIIKVVQAMRHGVLPRTLHVDEPSPHVAWTPAVELLTEPRQWPADRPRRAAVSSFGISGTNAHVVLEEAPGAEAAERAAGPVPVVVSARTPEALTAQVEALARTDVPVADLAHTLGTGRALLEHRAVVAAESPADLAHAVVLPRARDGRLAFVFTGQGSQRVGMGLELARAFPVFARAFEEVCAHLPVRAAIESGAGLHDTGTAQPALFAVEVALSRLLESWGVRPDVVAGHSIGEIAAAHVSGVLSLADAARLVAARGTLMQALPAGGAMVAVQAAPEELAPRDGVAIAAVNGPRSVVLSGAAEAVLACAEGFKHTRLSVSHAFHSPLMDPMLADFRAVARELTYRQPEIPAVSTVTGGAADWTDPEYWVRHVRDTVRFHDAATALVEAGVTTFVELGPDAVLTGLLAAVLPEGAAAVPALRRDRSEHRTAVELFGHLHARGIAVDWSVFPGDRAELPTYPFQRERYWLTTRPRSASGHPVLDAAVPVAGRDEVLFTGAATAPLGGADVADLVWHAGREVGFPVVDLDIAALPGAGRVQVQVGEPAGDTRPVAVHAWRDGWVEQARGTLRAGPAVDARVDLGLLAQDDADPVVWRGLRATAPGTAVRFADGVFADERGREVARVDVEFRALNRVPLYEVVWQPVELPAGSGVVPDVVRVTAGPDPVTTAHTQTRRVLAELRARATGDAGLIVLTPDPADPGVAAVWGLVRAAQLEAPGRIVLVGGTPGDGGAAWAGDLDLAAVVASGEPQVVFRDGRALVPRLAKVAADTRPVGDAVVLRPERPAKAVLAALTDDLLADALRETVDRAWELHESVDAELVFVSTVDEVGLAHHAAGTAFMEALARQRHADGLPGAAVVGDLVLTDRPAVVAAPLSALPRTALLGDLVRPAQRVPLAERLLDGDRERVVADVVRTQVAAVLGHGDPRRVDLDKPFSDLGFDSLTAVDLRNRLVAETGVPLAATLLFDHPTPAALTGVLLERLAPAAAPDELDALEAALADADGERRAEAAVRLRALLARLGEPEPEPEPVRTEFDSTADLFDFIDHQLGRATS</sequence>
<dbReference type="Pfam" id="PF14765">
    <property type="entry name" value="PS-DH"/>
    <property type="match status" value="1"/>
</dbReference>
<dbReference type="Pfam" id="PF00550">
    <property type="entry name" value="PP-binding"/>
    <property type="match status" value="2"/>
</dbReference>
<feature type="domain" description="PKS/mFAS DH" evidence="12">
    <location>
        <begin position="873"/>
        <end position="1118"/>
    </location>
</feature>
<evidence type="ECO:0000259" key="11">
    <source>
        <dbReference type="PROSITE" id="PS52004"/>
    </source>
</evidence>
<gene>
    <name evidence="13" type="ORF">GCM10010492_60630</name>
</gene>
<dbReference type="InterPro" id="IPR049900">
    <property type="entry name" value="PKS_mFAS_DH"/>
</dbReference>
<keyword evidence="4" id="KW-0597">Phosphoprotein</keyword>
<dbReference type="InterPro" id="IPR049552">
    <property type="entry name" value="PKS_DH_N"/>
</dbReference>
<dbReference type="SUPFAM" id="SSF52151">
    <property type="entry name" value="FabD/lysophospholipase-like"/>
    <property type="match status" value="2"/>
</dbReference>
<feature type="domain" description="Carrier" evidence="10">
    <location>
        <begin position="2824"/>
        <end position="2899"/>
    </location>
</feature>
<dbReference type="InterPro" id="IPR014043">
    <property type="entry name" value="Acyl_transferase_dom"/>
</dbReference>
<feature type="active site" description="Proton acceptor; for dehydratase activity" evidence="9">
    <location>
        <position position="904"/>
    </location>
</feature>
<dbReference type="InterPro" id="IPR001227">
    <property type="entry name" value="Ac_transferase_dom_sf"/>
</dbReference>
<dbReference type="InterPro" id="IPR020841">
    <property type="entry name" value="PKS_Beta-ketoAc_synthase_dom"/>
</dbReference>
<dbReference type="PROSITE" id="PS00012">
    <property type="entry name" value="PHOSPHOPANTETHEINE"/>
    <property type="match status" value="2"/>
</dbReference>
<dbReference type="InterPro" id="IPR020806">
    <property type="entry name" value="PKS_PP-bd"/>
</dbReference>
<dbReference type="SUPFAM" id="SSF55048">
    <property type="entry name" value="Probable ACP-binding domain of malonyl-CoA ACP transacylase"/>
    <property type="match status" value="2"/>
</dbReference>
<dbReference type="Gene3D" id="3.40.366.10">
    <property type="entry name" value="Malonyl-Coenzyme A Acyl Carrier Protein, domain 2"/>
    <property type="match status" value="2"/>
</dbReference>
<comment type="cofactor">
    <cofactor evidence="1">
        <name>pantetheine 4'-phosphate</name>
        <dbReference type="ChEBI" id="CHEBI:47942"/>
    </cofactor>
</comment>
<comment type="caution">
    <text evidence="13">The sequence shown here is derived from an EMBL/GenBank/DDBJ whole genome shotgun (WGS) entry which is preliminary data.</text>
</comment>
<dbReference type="InterPro" id="IPR016035">
    <property type="entry name" value="Acyl_Trfase/lysoPLipase"/>
</dbReference>
<evidence type="ECO:0000259" key="10">
    <source>
        <dbReference type="PROSITE" id="PS50075"/>
    </source>
</evidence>
<dbReference type="PANTHER" id="PTHR43775:SF51">
    <property type="entry name" value="INACTIVE PHENOLPHTHIOCEROL SYNTHESIS POLYKETIDE SYNTHASE TYPE I PKS1-RELATED"/>
    <property type="match status" value="1"/>
</dbReference>
<dbReference type="SUPFAM" id="SSF53901">
    <property type="entry name" value="Thiolase-like"/>
    <property type="match status" value="2"/>
</dbReference>
<evidence type="ECO:0000256" key="4">
    <source>
        <dbReference type="ARBA" id="ARBA00022553"/>
    </source>
</evidence>
<dbReference type="InterPro" id="IPR014031">
    <property type="entry name" value="Ketoacyl_synth_C"/>
</dbReference>
<dbReference type="SMART" id="SM01294">
    <property type="entry name" value="PKS_PP_betabranch"/>
    <property type="match status" value="2"/>
</dbReference>
<accession>A0ABP3E4F1</accession>
<dbReference type="InterPro" id="IPR050091">
    <property type="entry name" value="PKS_NRPS_Biosynth_Enz"/>
</dbReference>
<dbReference type="InterPro" id="IPR032821">
    <property type="entry name" value="PKS_assoc"/>
</dbReference>
<evidence type="ECO:0000313" key="13">
    <source>
        <dbReference type="EMBL" id="GAA0252032.1"/>
    </source>
</evidence>
<feature type="region of interest" description="C-terminal hotdog fold" evidence="9">
    <location>
        <begin position="989"/>
        <end position="1118"/>
    </location>
</feature>
<feature type="domain" description="Carrier" evidence="10">
    <location>
        <begin position="1473"/>
        <end position="1548"/>
    </location>
</feature>
<dbReference type="InterPro" id="IPR016036">
    <property type="entry name" value="Malonyl_transacylase_ACP-bd"/>
</dbReference>
<dbReference type="InterPro" id="IPR015083">
    <property type="entry name" value="NorB/c/GfsB-D-like_docking"/>
</dbReference>
<keyword evidence="3" id="KW-0596">Phosphopantetheine</keyword>
<dbReference type="SMART" id="SM00826">
    <property type="entry name" value="PKS_DH"/>
    <property type="match status" value="2"/>
</dbReference>
<dbReference type="InterPro" id="IPR016039">
    <property type="entry name" value="Thiolase-like"/>
</dbReference>
<dbReference type="PROSITE" id="PS52019">
    <property type="entry name" value="PKS_MFAS_DH"/>
    <property type="match status" value="1"/>
</dbReference>
<dbReference type="InterPro" id="IPR049551">
    <property type="entry name" value="PKS_DH_C"/>
</dbReference>
<keyword evidence="7" id="KW-0511">Multifunctional enzyme</keyword>
<dbReference type="Pfam" id="PF00698">
    <property type="entry name" value="Acyl_transf_1"/>
    <property type="match status" value="2"/>
</dbReference>
<name>A0ABP3E4F1_9PSEU</name>
<organism evidence="13 14">
    <name type="scientific">Saccharothrix mutabilis subsp. mutabilis</name>
    <dbReference type="NCBI Taxonomy" id="66855"/>
    <lineage>
        <taxon>Bacteria</taxon>
        <taxon>Bacillati</taxon>
        <taxon>Actinomycetota</taxon>
        <taxon>Actinomycetes</taxon>
        <taxon>Pseudonocardiales</taxon>
        <taxon>Pseudonocardiaceae</taxon>
        <taxon>Saccharothrix</taxon>
    </lineage>
</organism>
<dbReference type="Pfam" id="PF00109">
    <property type="entry name" value="ketoacyl-synt"/>
    <property type="match status" value="2"/>
</dbReference>